<dbReference type="PANTHER" id="PTHR37192">
    <property type="entry name" value="TRANSMEMBRANE PROTEIN"/>
    <property type="match status" value="1"/>
</dbReference>
<gene>
    <name evidence="2" type="ORF">OIU74_010523</name>
</gene>
<dbReference type="EMBL" id="JAPFFM010000015">
    <property type="protein sequence ID" value="KAJ6709436.1"/>
    <property type="molecule type" value="Genomic_DNA"/>
</dbReference>
<proteinExistence type="predicted"/>
<keyword evidence="1" id="KW-0472">Membrane</keyword>
<keyword evidence="1" id="KW-1133">Transmembrane helix</keyword>
<dbReference type="AlphaFoldDB" id="A0A9Q0YS06"/>
<keyword evidence="3" id="KW-1185">Reference proteome</keyword>
<name>A0A9Q0YS06_9ROSI</name>
<keyword evidence="1 2" id="KW-0812">Transmembrane</keyword>
<dbReference type="PANTHER" id="PTHR37192:SF2">
    <property type="entry name" value="TRANSMEMBRANE PROTEIN"/>
    <property type="match status" value="1"/>
</dbReference>
<dbReference type="InterPro" id="IPR031851">
    <property type="entry name" value="DUF4750"/>
</dbReference>
<feature type="transmembrane region" description="Helical" evidence="1">
    <location>
        <begin position="13"/>
        <end position="39"/>
    </location>
</feature>
<evidence type="ECO:0000313" key="3">
    <source>
        <dbReference type="Proteomes" id="UP001151752"/>
    </source>
</evidence>
<evidence type="ECO:0000313" key="2">
    <source>
        <dbReference type="EMBL" id="KAJ6709436.1"/>
    </source>
</evidence>
<organism evidence="2 3">
    <name type="scientific">Salix koriyanagi</name>
    <dbReference type="NCBI Taxonomy" id="2511006"/>
    <lineage>
        <taxon>Eukaryota</taxon>
        <taxon>Viridiplantae</taxon>
        <taxon>Streptophyta</taxon>
        <taxon>Embryophyta</taxon>
        <taxon>Tracheophyta</taxon>
        <taxon>Spermatophyta</taxon>
        <taxon>Magnoliopsida</taxon>
        <taxon>eudicotyledons</taxon>
        <taxon>Gunneridae</taxon>
        <taxon>Pentapetalae</taxon>
        <taxon>rosids</taxon>
        <taxon>fabids</taxon>
        <taxon>Malpighiales</taxon>
        <taxon>Salicaceae</taxon>
        <taxon>Saliceae</taxon>
        <taxon>Salix</taxon>
    </lineage>
</organism>
<accession>A0A9Q0YS06</accession>
<reference evidence="2" key="1">
    <citation type="submission" date="2022-11" db="EMBL/GenBank/DDBJ databases">
        <authorList>
            <person name="Hyden B.L."/>
            <person name="Feng K."/>
            <person name="Yates T."/>
            <person name="Jawdy S."/>
            <person name="Smart L.B."/>
            <person name="Muchero W."/>
        </authorList>
    </citation>
    <scope>NUCLEOTIDE SEQUENCE</scope>
    <source>
        <tissue evidence="2">Shoot tip</tissue>
    </source>
</reference>
<dbReference type="Proteomes" id="UP001151752">
    <property type="component" value="Chromosome 2"/>
</dbReference>
<reference evidence="2" key="2">
    <citation type="journal article" date="2023" name="Int. J. Mol. Sci.">
        <title>De Novo Assembly and Annotation of 11 Diverse Shrub Willow (Salix) Genomes Reveals Novel Gene Organization in Sex-Linked Regions.</title>
        <authorList>
            <person name="Hyden B."/>
            <person name="Feng K."/>
            <person name="Yates T.B."/>
            <person name="Jawdy S."/>
            <person name="Cereghino C."/>
            <person name="Smart L.B."/>
            <person name="Muchero W."/>
        </authorList>
    </citation>
    <scope>NUCLEOTIDE SEQUENCE</scope>
    <source>
        <tissue evidence="2">Shoot tip</tissue>
    </source>
</reference>
<comment type="caution">
    <text evidence="2">The sequence shown here is derived from an EMBL/GenBank/DDBJ whole genome shotgun (WGS) entry which is preliminary data.</text>
</comment>
<evidence type="ECO:0000256" key="1">
    <source>
        <dbReference type="SAM" id="Phobius"/>
    </source>
</evidence>
<dbReference type="Pfam" id="PF15938">
    <property type="entry name" value="DUF4750"/>
    <property type="match status" value="1"/>
</dbReference>
<sequence length="234" mass="26623">MESSPSSPSQWDYLGFLILRPLLAILFVFSFISIGWILAWKLVLVHVPLVQEIFGLRKKTTKPKPPTRRISRIYDTIDPRYSTPVGISGRKRVASSIGINKGQEVLEVEEGFSFDAEVLEGRREHGMFIEQYGYRECVGLTALDQQQIELLGFFLVLGGEKGMQMNKKKHPPLVPNREIQVQMVINSIGDCACTYVCRYPEVALIQKSVDHSRLLDRKFHDVNCSRSQLQSEVP</sequence>
<protein>
    <submittedName>
        <fullName evidence="2">TRANSMEMBRANE PROTEIN</fullName>
    </submittedName>
</protein>